<accession>A0A1G6G7I0</accession>
<organism evidence="1 2">
    <name type="scientific">Bacteroides ovatus</name>
    <dbReference type="NCBI Taxonomy" id="28116"/>
    <lineage>
        <taxon>Bacteria</taxon>
        <taxon>Pseudomonadati</taxon>
        <taxon>Bacteroidota</taxon>
        <taxon>Bacteroidia</taxon>
        <taxon>Bacteroidales</taxon>
        <taxon>Bacteroidaceae</taxon>
        <taxon>Bacteroides</taxon>
    </lineage>
</organism>
<gene>
    <name evidence="1" type="ORF">SAMN05192581_10312</name>
</gene>
<proteinExistence type="predicted"/>
<name>A0A1G6G7I0_BACOV</name>
<evidence type="ECO:0000313" key="2">
    <source>
        <dbReference type="Proteomes" id="UP000183670"/>
    </source>
</evidence>
<dbReference type="AlphaFoldDB" id="A0A1G6G7I0"/>
<reference evidence="1 2" key="1">
    <citation type="submission" date="2016-10" db="EMBL/GenBank/DDBJ databases">
        <authorList>
            <person name="de Groot N.N."/>
        </authorList>
    </citation>
    <scope>NUCLEOTIDE SEQUENCE [LARGE SCALE GENOMIC DNA]</scope>
    <source>
        <strain evidence="1 2">NLAE-zl-C500</strain>
    </source>
</reference>
<dbReference type="RefSeq" id="WP_254780844.1">
    <property type="nucleotide sequence ID" value="NZ_FMYE01000031.1"/>
</dbReference>
<sequence length="242" mass="27865">MKYIRLLFYILFISKTIVTWGGENIGGLSFRAYEYSKDERTSFIIPSGNQGVRFKDYLSVSFDLKIREKGEHFGYVCRMIVDNRNSLNLILVNPVNEKPYLCLIKDQQYLGKIHSSAPIDIHEWNRIKIELEYKNDTLYVRNNGSLIFKEKVTAPDNHSVKVCFGANKLASYTTSDMAPIILKDVQIGLEPGSIKYEWSLEQAVSDTLLQDKFRQMTAFISNPEWIINNANQQLINISLFAC</sequence>
<evidence type="ECO:0000313" key="1">
    <source>
        <dbReference type="EMBL" id="SDB77944.1"/>
    </source>
</evidence>
<dbReference type="EMBL" id="FMYE01000031">
    <property type="protein sequence ID" value="SDB77944.1"/>
    <property type="molecule type" value="Genomic_DNA"/>
</dbReference>
<protein>
    <submittedName>
        <fullName evidence="1">Uncharacterized protein</fullName>
    </submittedName>
</protein>
<dbReference type="Proteomes" id="UP000183670">
    <property type="component" value="Unassembled WGS sequence"/>
</dbReference>